<name>A0ABN8MWI1_9CNID</name>
<feature type="region of interest" description="Disordered" evidence="2">
    <location>
        <begin position="488"/>
        <end position="514"/>
    </location>
</feature>
<evidence type="ECO:0000313" key="4">
    <source>
        <dbReference type="EMBL" id="CAH3037030.1"/>
    </source>
</evidence>
<organism evidence="4 5">
    <name type="scientific">Porites lobata</name>
    <dbReference type="NCBI Taxonomy" id="104759"/>
    <lineage>
        <taxon>Eukaryota</taxon>
        <taxon>Metazoa</taxon>
        <taxon>Cnidaria</taxon>
        <taxon>Anthozoa</taxon>
        <taxon>Hexacorallia</taxon>
        <taxon>Scleractinia</taxon>
        <taxon>Fungiina</taxon>
        <taxon>Poritidae</taxon>
        <taxon>Porites</taxon>
    </lineage>
</organism>
<reference evidence="4 5" key="1">
    <citation type="submission" date="2022-05" db="EMBL/GenBank/DDBJ databases">
        <authorList>
            <consortium name="Genoscope - CEA"/>
            <person name="William W."/>
        </authorList>
    </citation>
    <scope>NUCLEOTIDE SEQUENCE [LARGE SCALE GENOMIC DNA]</scope>
</reference>
<protein>
    <recommendedName>
        <fullName evidence="3">C3H1-type domain-containing protein</fullName>
    </recommendedName>
</protein>
<dbReference type="SUPFAM" id="SSF48452">
    <property type="entry name" value="TPR-like"/>
    <property type="match status" value="2"/>
</dbReference>
<evidence type="ECO:0000256" key="2">
    <source>
        <dbReference type="SAM" id="MobiDB-lite"/>
    </source>
</evidence>
<accession>A0ABN8MWI1</accession>
<feature type="region of interest" description="Disordered" evidence="2">
    <location>
        <begin position="560"/>
        <end position="590"/>
    </location>
</feature>
<dbReference type="Proteomes" id="UP001159405">
    <property type="component" value="Unassembled WGS sequence"/>
</dbReference>
<dbReference type="InterPro" id="IPR011990">
    <property type="entry name" value="TPR-like_helical_dom_sf"/>
</dbReference>
<gene>
    <name evidence="4" type="ORF">PLOB_00035748</name>
</gene>
<evidence type="ECO:0000256" key="1">
    <source>
        <dbReference type="PROSITE-ProRule" id="PRU00723"/>
    </source>
</evidence>
<evidence type="ECO:0000259" key="3">
    <source>
        <dbReference type="PROSITE" id="PS50103"/>
    </source>
</evidence>
<evidence type="ECO:0000313" key="5">
    <source>
        <dbReference type="Proteomes" id="UP001159405"/>
    </source>
</evidence>
<feature type="region of interest" description="Disordered" evidence="2">
    <location>
        <begin position="308"/>
        <end position="343"/>
    </location>
</feature>
<dbReference type="Gene3D" id="1.25.40.10">
    <property type="entry name" value="Tetratricopeptide repeat domain"/>
    <property type="match status" value="1"/>
</dbReference>
<feature type="zinc finger region" description="C3H1-type" evidence="1">
    <location>
        <begin position="530"/>
        <end position="553"/>
    </location>
</feature>
<proteinExistence type="predicted"/>
<keyword evidence="1" id="KW-0863">Zinc-finger</keyword>
<feature type="region of interest" description="Disordered" evidence="2">
    <location>
        <begin position="434"/>
        <end position="454"/>
    </location>
</feature>
<feature type="compositionally biased region" description="Basic and acidic residues" evidence="2">
    <location>
        <begin position="572"/>
        <end position="583"/>
    </location>
</feature>
<keyword evidence="1" id="KW-0479">Metal-binding</keyword>
<feature type="compositionally biased region" description="Basic residues" evidence="2">
    <location>
        <begin position="323"/>
        <end position="335"/>
    </location>
</feature>
<dbReference type="PROSITE" id="PS50103">
    <property type="entry name" value="ZF_C3H1"/>
    <property type="match status" value="1"/>
</dbReference>
<keyword evidence="1" id="KW-0862">Zinc</keyword>
<sequence length="618" mass="70647">MLIFSFVTRDPPLEDLPFPIPQALYASILVSSNIDDTLSNAEQLMVLRDYRTAAALFTVAQKRLGDLASHQAVADLLCKRAECLLLMNYVQHVIRDCQVANSMIGRVNEHIAFLLFRAFEMQGEVEEAFGYAVIYKALDPQMERDRDSVSRLRKRVMWLCGQGHHQIPRTIDILMERSKLLFSNNEKDVALDIFTEVLELSPGFLEALEYRAECYFSKGALAEANHDCDRALLLSQRTSAAAFETKIKIKIQFDELEEALELLKEWRIIDPENEKLDSIEMEIKDWIGDRQSRKTAVISKSQSLLDLSVTGHESDDGDETPKKQKVRKPPIRASRRCSGAKAKSNSDLKWEEWKREKEREEIARELAERQRENENKCQTVYSGREEVTCHVPAKLMGGGGMSNLESNERVISNGPMLPFIGPLFSARTKKRRVRRKTRNLRAKREGADDDSDASSVCSISTCPGDLGFRGGTQYRPKMPTFPDISVRAVSEQPRSGPGQEQTQKTSLKTSHGQNYVIRSRPAGVYGPYMLCAFIKRKQPCFQGKLCQFAHSEEERIAWEEDRKKASRKHSSRRENSKREKESEGPSSLLKEWRQQFRGPCRAPWHIPRKGQKYKLCPK</sequence>
<dbReference type="InterPro" id="IPR000571">
    <property type="entry name" value="Znf_CCCH"/>
</dbReference>
<dbReference type="EMBL" id="CALNXK010000005">
    <property type="protein sequence ID" value="CAH3037030.1"/>
    <property type="molecule type" value="Genomic_DNA"/>
</dbReference>
<feature type="compositionally biased region" description="Polar residues" evidence="2">
    <location>
        <begin position="498"/>
        <end position="513"/>
    </location>
</feature>
<keyword evidence="5" id="KW-1185">Reference proteome</keyword>
<feature type="domain" description="C3H1-type" evidence="3">
    <location>
        <begin position="530"/>
        <end position="553"/>
    </location>
</feature>
<comment type="caution">
    <text evidence="4">The sequence shown here is derived from an EMBL/GenBank/DDBJ whole genome shotgun (WGS) entry which is preliminary data.</text>
</comment>